<feature type="compositionally biased region" description="Basic and acidic residues" evidence="1">
    <location>
        <begin position="399"/>
        <end position="409"/>
    </location>
</feature>
<dbReference type="RefSeq" id="WP_336349450.1">
    <property type="nucleotide sequence ID" value="NZ_JAZAQL010000001.1"/>
</dbReference>
<sequence>MRPSLAAVAVAVVLAVAGCSAPFATDAVPETTASTGPPSSPETTTTSASATVASAATVASSTTAAPSGVGETQSPIAVRGGELPVNATRVFEHVERIMGANVTAPASVRVTNATAFYGNASGSTMASASGHDRLERALGLARAVNRSRVVGPNGATVSYGTVAVYPGENATAASAAAVLAHEFAHYVQFREGRAATLAGNVSRPRTTDAWFVRRAVVEGVAVAVETAYVRRYRPNGETGIERSERALDRLPRGSAFRYRQHPYVAGYRDVTHRFDEPANATAVYADPPQTSEQVLHATRDAPVALDVTVDTAGTAYRGGVADRLGEAFLRVALANAPRNASDGTETAPAPRVAAAGWGEDALVVLRKDGTANHAWVLRFDTARDATEAERALAAVLDARGDRARDERPPADAAPSTSTPIPRWRLPNSHATLHRPANRTLVLAVGTPGFVADLAISGTSGAVTVAVDGANTTATTGGNATATTGGNATATTGGNAGTSLPRAS</sequence>
<feature type="region of interest" description="Disordered" evidence="1">
    <location>
        <begin position="28"/>
        <end position="47"/>
    </location>
</feature>
<dbReference type="EMBL" id="JBHSXN010000001">
    <property type="protein sequence ID" value="MFC6952474.1"/>
    <property type="molecule type" value="Genomic_DNA"/>
</dbReference>
<evidence type="ECO:0000256" key="1">
    <source>
        <dbReference type="SAM" id="MobiDB-lite"/>
    </source>
</evidence>
<dbReference type="Proteomes" id="UP001596395">
    <property type="component" value="Unassembled WGS sequence"/>
</dbReference>
<evidence type="ECO:0000313" key="3">
    <source>
        <dbReference type="Proteomes" id="UP001596395"/>
    </source>
</evidence>
<feature type="compositionally biased region" description="Low complexity" evidence="1">
    <location>
        <begin position="471"/>
        <end position="492"/>
    </location>
</feature>
<comment type="caution">
    <text evidence="2">The sequence shown here is derived from an EMBL/GenBank/DDBJ whole genome shotgun (WGS) entry which is preliminary data.</text>
</comment>
<organism evidence="2 3">
    <name type="scientific">Halorubellus litoreus</name>
    <dbReference type="NCBI Taxonomy" id="755308"/>
    <lineage>
        <taxon>Archaea</taxon>
        <taxon>Methanobacteriati</taxon>
        <taxon>Methanobacteriota</taxon>
        <taxon>Stenosarchaea group</taxon>
        <taxon>Halobacteria</taxon>
        <taxon>Halobacteriales</taxon>
        <taxon>Halorubellaceae</taxon>
        <taxon>Halorubellus</taxon>
    </lineage>
</organism>
<dbReference type="AlphaFoldDB" id="A0ABD5VAK4"/>
<reference evidence="2 3" key="1">
    <citation type="journal article" date="2019" name="Int. J. Syst. Evol. Microbiol.">
        <title>The Global Catalogue of Microorganisms (GCM) 10K type strain sequencing project: providing services to taxonomists for standard genome sequencing and annotation.</title>
        <authorList>
            <consortium name="The Broad Institute Genomics Platform"/>
            <consortium name="The Broad Institute Genome Sequencing Center for Infectious Disease"/>
            <person name="Wu L."/>
            <person name="Ma J."/>
        </authorList>
    </citation>
    <scope>NUCLEOTIDE SEQUENCE [LARGE SCALE GENOMIC DNA]</scope>
    <source>
        <strain evidence="2 3">GX26</strain>
    </source>
</reference>
<evidence type="ECO:0000313" key="2">
    <source>
        <dbReference type="EMBL" id="MFC6952474.1"/>
    </source>
</evidence>
<feature type="compositionally biased region" description="Low complexity" evidence="1">
    <location>
        <begin position="29"/>
        <end position="47"/>
    </location>
</feature>
<proteinExistence type="predicted"/>
<feature type="region of interest" description="Disordered" evidence="1">
    <location>
        <begin position="399"/>
        <end position="429"/>
    </location>
</feature>
<feature type="region of interest" description="Disordered" evidence="1">
    <location>
        <begin position="471"/>
        <end position="503"/>
    </location>
</feature>
<dbReference type="PROSITE" id="PS51257">
    <property type="entry name" value="PROKAR_LIPOPROTEIN"/>
    <property type="match status" value="1"/>
</dbReference>
<protein>
    <recommendedName>
        <fullName evidence="4">DUF4157 domain-containing protein</fullName>
    </recommendedName>
</protein>
<accession>A0ABD5VAK4</accession>
<gene>
    <name evidence="2" type="ORF">ACFQGB_06325</name>
</gene>
<name>A0ABD5VAK4_9EURY</name>
<feature type="compositionally biased region" description="Low complexity" evidence="1">
    <location>
        <begin position="410"/>
        <end position="421"/>
    </location>
</feature>
<keyword evidence="3" id="KW-1185">Reference proteome</keyword>
<evidence type="ECO:0008006" key="4">
    <source>
        <dbReference type="Google" id="ProtNLM"/>
    </source>
</evidence>